<feature type="domain" description="UvrD-like helicase C-terminal" evidence="19">
    <location>
        <begin position="514"/>
        <end position="784"/>
    </location>
</feature>
<evidence type="ECO:0000256" key="6">
    <source>
        <dbReference type="ARBA" id="ARBA00022806"/>
    </source>
</evidence>
<keyword evidence="10 15" id="KW-0238">DNA-binding</keyword>
<keyword evidence="8 15" id="KW-0067">ATP-binding</keyword>
<feature type="binding site" evidence="15">
    <location>
        <position position="1013"/>
    </location>
    <ligand>
        <name>Mg(2+)</name>
        <dbReference type="ChEBI" id="CHEBI:18420"/>
    </ligand>
</feature>
<keyword evidence="4 15" id="KW-0227">DNA damage</keyword>
<feature type="domain" description="UvrD-like helicase ATP-binding" evidence="18">
    <location>
        <begin position="1"/>
        <end position="491"/>
    </location>
</feature>
<accession>A0A1G6X5J8</accession>
<evidence type="ECO:0000256" key="13">
    <source>
        <dbReference type="ARBA" id="ARBA00034617"/>
    </source>
</evidence>
<evidence type="ECO:0000256" key="7">
    <source>
        <dbReference type="ARBA" id="ARBA00022839"/>
    </source>
</evidence>
<evidence type="ECO:0000256" key="15">
    <source>
        <dbReference type="HAMAP-Rule" id="MF_01485"/>
    </source>
</evidence>
<evidence type="ECO:0000256" key="5">
    <source>
        <dbReference type="ARBA" id="ARBA00022801"/>
    </source>
</evidence>
<dbReference type="PROSITE" id="PS51217">
    <property type="entry name" value="UVRD_HELICASE_CTER"/>
    <property type="match status" value="1"/>
</dbReference>
<dbReference type="Gene3D" id="3.40.50.300">
    <property type="entry name" value="P-loop containing nucleotide triphosphate hydrolases"/>
    <property type="match status" value="2"/>
</dbReference>
<dbReference type="GO" id="GO:0043138">
    <property type="term" value="F:3'-5' DNA helicase activity"/>
    <property type="evidence" value="ECO:0007669"/>
    <property type="project" value="UniProtKB-UniRule"/>
</dbReference>
<feature type="binding site" evidence="16">
    <location>
        <begin position="20"/>
        <end position="27"/>
    </location>
    <ligand>
        <name>ATP</name>
        <dbReference type="ChEBI" id="CHEBI:30616"/>
    </ligand>
</feature>
<organism evidence="20 21">
    <name type="scientific">Aquimonas voraii</name>
    <dbReference type="NCBI Taxonomy" id="265719"/>
    <lineage>
        <taxon>Bacteria</taxon>
        <taxon>Pseudomonadati</taxon>
        <taxon>Pseudomonadota</taxon>
        <taxon>Gammaproteobacteria</taxon>
        <taxon>Lysobacterales</taxon>
        <taxon>Lysobacteraceae</taxon>
        <taxon>Aquimonas</taxon>
    </lineage>
</organism>
<dbReference type="GO" id="GO:0016887">
    <property type="term" value="F:ATP hydrolysis activity"/>
    <property type="evidence" value="ECO:0007669"/>
    <property type="project" value="RHEA"/>
</dbReference>
<dbReference type="Gene3D" id="3.90.320.10">
    <property type="match status" value="1"/>
</dbReference>
<dbReference type="Gene3D" id="1.10.3170.10">
    <property type="entry name" value="Recbcd, chain B, domain 2"/>
    <property type="match status" value="1"/>
</dbReference>
<feature type="binding site" evidence="15">
    <location>
        <position position="1148"/>
    </location>
    <ligand>
        <name>Mg(2+)</name>
        <dbReference type="ChEBI" id="CHEBI:18420"/>
    </ligand>
</feature>
<proteinExistence type="inferred from homology"/>
<dbReference type="EC" id="3.1.11.5" evidence="15"/>
<dbReference type="GO" id="GO:0009338">
    <property type="term" value="C:exodeoxyribonuclease V complex"/>
    <property type="evidence" value="ECO:0007669"/>
    <property type="project" value="TreeGrafter"/>
</dbReference>
<dbReference type="EMBL" id="FNAG01000006">
    <property type="protein sequence ID" value="SDD72546.1"/>
    <property type="molecule type" value="Genomic_DNA"/>
</dbReference>
<keyword evidence="11 15" id="KW-0234">DNA repair</keyword>
<evidence type="ECO:0000256" key="12">
    <source>
        <dbReference type="ARBA" id="ARBA00023235"/>
    </source>
</evidence>
<evidence type="ECO:0000256" key="2">
    <source>
        <dbReference type="ARBA" id="ARBA00022723"/>
    </source>
</evidence>
<comment type="subunit">
    <text evidence="15">Heterotrimer of RecB, RecC and RecD. All subunits contribute to DNA-binding. Interacts with RecA.</text>
</comment>
<feature type="binding site" evidence="15">
    <location>
        <position position="1135"/>
    </location>
    <ligand>
        <name>Mg(2+)</name>
        <dbReference type="ChEBI" id="CHEBI:18420"/>
    </ligand>
</feature>
<dbReference type="AlphaFoldDB" id="A0A1G6X5J8"/>
<evidence type="ECO:0000256" key="1">
    <source>
        <dbReference type="ARBA" id="ARBA00022722"/>
    </source>
</evidence>
<comment type="miscellaneous">
    <text evidence="15">In the RecBCD complex, RecB has a slow 3'-5' helicase, an exonuclease activity and loads RecA onto ssDNA, RecD has a fast 5'-3' helicase activity, while RecC stimulates the ATPase and processivity of the RecB helicase and contributes to recognition of the Chi site.</text>
</comment>
<comment type="cofactor">
    <cofactor evidence="15">
        <name>Mg(2+)</name>
        <dbReference type="ChEBI" id="CHEBI:18420"/>
    </cofactor>
    <text evidence="15">Binds 1 Mg(2+) ion per subunit.</text>
</comment>
<dbReference type="InterPro" id="IPR011604">
    <property type="entry name" value="PDDEXK-like_dom_sf"/>
</dbReference>
<dbReference type="Pfam" id="PF13361">
    <property type="entry name" value="UvrD_C"/>
    <property type="match status" value="1"/>
</dbReference>
<evidence type="ECO:0000313" key="20">
    <source>
        <dbReference type="EMBL" id="SDD72546.1"/>
    </source>
</evidence>
<evidence type="ECO:0000259" key="18">
    <source>
        <dbReference type="PROSITE" id="PS51198"/>
    </source>
</evidence>
<comment type="catalytic activity">
    <reaction evidence="15">
        <text>Exonucleolytic cleavage (in the presence of ATP) in either 5'- to 3'- or 3'- to 5'-direction to yield 5'-phosphooligonucleotides.</text>
        <dbReference type="EC" id="3.1.11.5"/>
    </reaction>
</comment>
<keyword evidence="1 15" id="KW-0540">Nuclease</keyword>
<dbReference type="InterPro" id="IPR000212">
    <property type="entry name" value="DNA_helicase_UvrD/REP"/>
</dbReference>
<dbReference type="GO" id="GO:0000724">
    <property type="term" value="P:double-strand break repair via homologous recombination"/>
    <property type="evidence" value="ECO:0007669"/>
    <property type="project" value="UniProtKB-UniRule"/>
</dbReference>
<evidence type="ECO:0000256" key="4">
    <source>
        <dbReference type="ARBA" id="ARBA00022763"/>
    </source>
</evidence>
<evidence type="ECO:0000256" key="11">
    <source>
        <dbReference type="ARBA" id="ARBA00023204"/>
    </source>
</evidence>
<dbReference type="Proteomes" id="UP000199603">
    <property type="component" value="Unassembled WGS sequence"/>
</dbReference>
<dbReference type="InterPro" id="IPR027417">
    <property type="entry name" value="P-loop_NTPase"/>
</dbReference>
<evidence type="ECO:0000313" key="21">
    <source>
        <dbReference type="Proteomes" id="UP000199603"/>
    </source>
</evidence>
<dbReference type="GO" id="GO:0003677">
    <property type="term" value="F:DNA binding"/>
    <property type="evidence" value="ECO:0007669"/>
    <property type="project" value="UniProtKB-UniRule"/>
</dbReference>
<dbReference type="GO" id="GO:0008854">
    <property type="term" value="F:exodeoxyribonuclease V activity"/>
    <property type="evidence" value="ECO:0007669"/>
    <property type="project" value="UniProtKB-EC"/>
</dbReference>
<dbReference type="EC" id="5.6.2.4" evidence="15"/>
<keyword evidence="7 15" id="KW-0269">Exonuclease</keyword>
<evidence type="ECO:0000256" key="3">
    <source>
        <dbReference type="ARBA" id="ARBA00022741"/>
    </source>
</evidence>
<evidence type="ECO:0000256" key="9">
    <source>
        <dbReference type="ARBA" id="ARBA00022842"/>
    </source>
</evidence>
<comment type="domain">
    <text evidence="15">The N-terminal DNA-binding domain is a ssDNA-dependent ATPase and has ATP-dependent 3'-5' helicase function. This domain interacts with RecC.</text>
</comment>
<dbReference type="PROSITE" id="PS51198">
    <property type="entry name" value="UVRD_HELICASE_ATP_BIND"/>
    <property type="match status" value="1"/>
</dbReference>
<dbReference type="STRING" id="265719.SAMN04488509_10617"/>
<name>A0A1G6X5J8_9GAMM</name>
<dbReference type="SUPFAM" id="SSF52540">
    <property type="entry name" value="P-loop containing nucleoside triphosphate hydrolases"/>
    <property type="match status" value="1"/>
</dbReference>
<comment type="domain">
    <text evidence="15">The C-terminal domain has nuclease activity and interacts with RecD. It interacts with RecA, facilitating its loading onto ssDNA.</text>
</comment>
<evidence type="ECO:0000256" key="16">
    <source>
        <dbReference type="PROSITE-ProRule" id="PRU00560"/>
    </source>
</evidence>
<evidence type="ECO:0000256" key="10">
    <source>
        <dbReference type="ARBA" id="ARBA00023125"/>
    </source>
</evidence>
<evidence type="ECO:0000256" key="14">
    <source>
        <dbReference type="ARBA" id="ARBA00048988"/>
    </source>
</evidence>
<dbReference type="GO" id="GO:0005829">
    <property type="term" value="C:cytosol"/>
    <property type="evidence" value="ECO:0007669"/>
    <property type="project" value="TreeGrafter"/>
</dbReference>
<dbReference type="InterPro" id="IPR014016">
    <property type="entry name" value="UvrD-like_ATP-bd"/>
</dbReference>
<dbReference type="InterPro" id="IPR014017">
    <property type="entry name" value="DNA_helicase_UvrD-like_C"/>
</dbReference>
<dbReference type="GO" id="GO:0005524">
    <property type="term" value="F:ATP binding"/>
    <property type="evidence" value="ECO:0007669"/>
    <property type="project" value="UniProtKB-UniRule"/>
</dbReference>
<dbReference type="Gene3D" id="1.10.486.10">
    <property type="entry name" value="PCRA, domain 4"/>
    <property type="match status" value="1"/>
</dbReference>
<keyword evidence="5 15" id="KW-0378">Hydrolase</keyword>
<feature type="compositionally biased region" description="Basic and acidic residues" evidence="17">
    <location>
        <begin position="923"/>
        <end position="939"/>
    </location>
</feature>
<protein>
    <recommendedName>
        <fullName evidence="15">RecBCD enzyme subunit RecB</fullName>
        <ecNumber evidence="15">3.1.11.5</ecNumber>
        <ecNumber evidence="15">5.6.2.4</ecNumber>
    </recommendedName>
    <alternativeName>
        <fullName evidence="15">DNA 3'-5' helicase subunit RecB</fullName>
    </alternativeName>
    <alternativeName>
        <fullName evidence="15">Exonuclease V subunit RecB</fullName>
        <shortName evidence="15">ExoV subunit RecB</shortName>
    </alternativeName>
    <alternativeName>
        <fullName evidence="15">Helicase/nuclease RecBCD subunit RecB</fullName>
    </alternativeName>
</protein>
<feature type="region of interest" description="Disordered" evidence="17">
    <location>
        <begin position="923"/>
        <end position="956"/>
    </location>
</feature>
<keyword evidence="3 15" id="KW-0547">Nucleotide-binding</keyword>
<dbReference type="GO" id="GO:0000287">
    <property type="term" value="F:magnesium ion binding"/>
    <property type="evidence" value="ECO:0007669"/>
    <property type="project" value="UniProtKB-UniRule"/>
</dbReference>
<comment type="similarity">
    <text evidence="15">Belongs to the helicase family. UvrD subfamily.</text>
</comment>
<keyword evidence="2 15" id="KW-0479">Metal-binding</keyword>
<dbReference type="HAMAP" id="MF_01485">
    <property type="entry name" value="RecB"/>
    <property type="match status" value="1"/>
</dbReference>
<evidence type="ECO:0000256" key="17">
    <source>
        <dbReference type="SAM" id="MobiDB-lite"/>
    </source>
</evidence>
<feature type="region of interest" description="Disordered" evidence="17">
    <location>
        <begin position="90"/>
        <end position="115"/>
    </location>
</feature>
<dbReference type="OrthoDB" id="9810135at2"/>
<feature type="active site" description="For nuclease activity" evidence="15">
    <location>
        <position position="1148"/>
    </location>
</feature>
<dbReference type="Pfam" id="PF00580">
    <property type="entry name" value="UvrD-helicase"/>
    <property type="match status" value="1"/>
</dbReference>
<evidence type="ECO:0000256" key="8">
    <source>
        <dbReference type="ARBA" id="ARBA00022840"/>
    </source>
</evidence>
<keyword evidence="9 15" id="KW-0460">Magnesium</keyword>
<dbReference type="InterPro" id="IPR011335">
    <property type="entry name" value="Restrct_endonuc-II-like"/>
</dbReference>
<dbReference type="SUPFAM" id="SSF52980">
    <property type="entry name" value="Restriction endonuclease-like"/>
    <property type="match status" value="1"/>
</dbReference>
<evidence type="ECO:0000259" key="19">
    <source>
        <dbReference type="PROSITE" id="PS51217"/>
    </source>
</evidence>
<dbReference type="PANTHER" id="PTHR11070">
    <property type="entry name" value="UVRD / RECB / PCRA DNA HELICASE FAMILY MEMBER"/>
    <property type="match status" value="1"/>
</dbReference>
<comment type="function">
    <text evidence="15">A helicase/nuclease that prepares dsDNA breaks (DSB) for recombinational DNA repair. Binds to DSBs and unwinds DNA via a highly rapid and processive ATP-dependent bidirectional helicase activity. Unwinds dsDNA until it encounters a Chi (crossover hotspot instigator) sequence from the 3' direction. Cuts ssDNA a few nucleotides 3' to the Chi site. The properties and activities of the enzyme are changed at Chi. The Chi-altered holoenzyme produces a long 3'-ssDNA overhang and facilitates RecA-binding to the ssDNA for homologous DNA recombination and repair. Holoenzyme degrades any linearized DNA that is unable to undergo homologous recombination. In the holoenzyme this subunit contributes ATPase, 3'-5' helicase, exonuclease activity and loads RecA onto ssDNA.</text>
</comment>
<dbReference type="CDD" id="cd22352">
    <property type="entry name" value="RecB_C-like"/>
    <property type="match status" value="1"/>
</dbReference>
<comment type="catalytic activity">
    <reaction evidence="13 15">
        <text>Couples ATP hydrolysis with the unwinding of duplex DNA by translocating in the 3'-5' direction.</text>
        <dbReference type="EC" id="5.6.2.4"/>
    </reaction>
</comment>
<comment type="catalytic activity">
    <reaction evidence="14 15">
        <text>ATP + H2O = ADP + phosphate + H(+)</text>
        <dbReference type="Rhea" id="RHEA:13065"/>
        <dbReference type="ChEBI" id="CHEBI:15377"/>
        <dbReference type="ChEBI" id="CHEBI:15378"/>
        <dbReference type="ChEBI" id="CHEBI:30616"/>
        <dbReference type="ChEBI" id="CHEBI:43474"/>
        <dbReference type="ChEBI" id="CHEBI:456216"/>
        <dbReference type="EC" id="5.6.2.4"/>
    </reaction>
</comment>
<dbReference type="RefSeq" id="WP_091242592.1">
    <property type="nucleotide sequence ID" value="NZ_FNAG01000006.1"/>
</dbReference>
<gene>
    <name evidence="15" type="primary">recB</name>
    <name evidence="20" type="ORF">SAMN04488509_10617</name>
</gene>
<keyword evidence="21" id="KW-1185">Reference proteome</keyword>
<feature type="region of interest" description="DNA-binding and helicase activity, interacts with RecC" evidence="15">
    <location>
        <begin position="1"/>
        <end position="919"/>
    </location>
</feature>
<dbReference type="PANTHER" id="PTHR11070:SF23">
    <property type="entry name" value="RECBCD ENZYME SUBUNIT RECB"/>
    <property type="match status" value="1"/>
</dbReference>
<feature type="region of interest" description="Nuclease activity, interacts with RecD and RecA" evidence="15">
    <location>
        <begin position="951"/>
        <end position="1250"/>
    </location>
</feature>
<keyword evidence="6 15" id="KW-0347">Helicase</keyword>
<reference evidence="20 21" key="1">
    <citation type="submission" date="2016-10" db="EMBL/GenBank/DDBJ databases">
        <authorList>
            <person name="de Groot N.N."/>
        </authorList>
    </citation>
    <scope>NUCLEOTIDE SEQUENCE [LARGE SCALE GENOMIC DNA]</scope>
    <source>
        <strain evidence="20 21">DSM 16957</strain>
    </source>
</reference>
<dbReference type="InterPro" id="IPR004586">
    <property type="entry name" value="RecB"/>
</dbReference>
<sequence length="1250" mass="135278">MHHDWTTLPLGAGGRSLIEASAGTGKTWTIAVLYLRLLLEQGLSPRAIVVTTFTEAAAQELRERLRRRLLWAETRAAAFVSAIDRGESLGPRLRGGDGDEAASPGFAAGGTQGVESTSDPALDWLQARWRTPGTAARDLQALRLALAELEHAPVSTLHGLCRRILAEQPIEAGADFRAAELVSTESLLDELSADLWRRLQQGSEDEPLYRLQRMTGKPLSLAQLRGLLKSTLMAGIEVEAPTLPAEDSETARRAQPDAARAARLQAVVDNAALFNKRAKLPRALAALAQALDPARNTQGLPAWQCLGADDIEVLANARALTGVSKPGKTHAGLLAATEFAAALCEAVLARMQAAPQAFLHALAAAGRARMDALLSLRRQQSFDSLLESVDAALAREAQAAGDGGRRPLADTLFAQWPVALVDEFQDTDALQFGILDRLYRDAAGRERGRLVMIGDPKQAIYRFRGGDIHAYRRAAEQVDEHLNLAVNQRSSRALVAGCNALFALGGEALSTDADHDIRYLPVQAAGRADDKPYRVGGSAPEAALVLHFQADSAGGQEARRQTALRACASQIVELLNDPAHTLDGRRLGPADIAVLLPRAADIARLRLLLEARGVPCVATSRDSVLAGDTARELQVLLHGVVHPGDAGALRAAAATRLWGARFAEIRRWQDEPEGLQQVALRFRALHAVLIERGVAGVIEALLDQIAERAMSTRRGERLLTDLRHLGELLQEASEDLGGPEELLAWLQHQREGAAVDEAAADERQLRIESQQPRLRLLTLHASKGLEFPIVFLPLMWANGAGSDRAPWRRSDAHSARPRLSYAEEAKAQQQADLQDERFRLLYVALTRAVHACHVYALDPTRPKRAGWNLQAHQGVDAAPLDVLMQRAFEARPELAAALQAGEAPALHPIGLRAAWPAATRTRFAEADRSDTPRRARELRPLPARAPEAKHSFTSLSRAGRAQSEALLDAEAPAQDESLPVEAARLESVHDEAPHPDLLALAGLRGAGFGNALHSLLELRVIGTPLVQQLEHVQATLAGAGLRTRDFEPLGLARFSERLAQRLDAALAAPLGLEHAPGLTLAEVPARDQRAELGFDFALPEIALADLAAACARHGEPELVPASSRRIAGLMNGKIDLVFRLGERFHVLDYKGNWLGERVGDYLGERLSAAMDHSHYRFQALLYTLALDRYLQQRLGDAYGREQQLGECVYLFLRAAGLAPGAGVWRQRFAPGLIEDAQAALAGAWHTAVAA</sequence>
<keyword evidence="12 15" id="KW-0413">Isomerase</keyword>